<sequence length="223" mass="23931">MDPGGSDARDSGAPAPSFDRSVLDAIQTIRATVDTLEMSVEAIDLKLAELFGLQAERSKPALLSSPALLTGSRPPSPERHDARSDRPAGAPRTAFETLKDVLKSIPSRHGSVNNVYDEIKAFVALNVAVVDDVTPTVILDENLLPCQCMMTIAGLSASDTKRALKRLIDAHYRTLKRKPSPIDSVPASMLSLADTLRSGGFARHEQHADVNADPDPTFHSVAQ</sequence>
<dbReference type="AlphaFoldDB" id="A0A0G4IVI7"/>
<name>A0A0G4IVI7_PLABS</name>
<feature type="compositionally biased region" description="Basic and acidic residues" evidence="1">
    <location>
        <begin position="76"/>
        <end position="86"/>
    </location>
</feature>
<reference evidence="2 3" key="1">
    <citation type="submission" date="2015-02" db="EMBL/GenBank/DDBJ databases">
        <authorList>
            <person name="Chooi Y.-H."/>
        </authorList>
    </citation>
    <scope>NUCLEOTIDE SEQUENCE [LARGE SCALE GENOMIC DNA]</scope>
    <source>
        <strain evidence="2">E3</strain>
    </source>
</reference>
<evidence type="ECO:0000313" key="2">
    <source>
        <dbReference type="EMBL" id="CEO99320.1"/>
    </source>
</evidence>
<evidence type="ECO:0000256" key="1">
    <source>
        <dbReference type="SAM" id="MobiDB-lite"/>
    </source>
</evidence>
<accession>A0A0G4IVI7</accession>
<gene>
    <name evidence="2" type="ORF">PBRA_001226</name>
</gene>
<keyword evidence="3" id="KW-1185">Reference proteome</keyword>
<feature type="region of interest" description="Disordered" evidence="1">
    <location>
        <begin position="64"/>
        <end position="91"/>
    </location>
</feature>
<proteinExistence type="predicted"/>
<dbReference type="EMBL" id="CDSF01000090">
    <property type="protein sequence ID" value="CEO99320.1"/>
    <property type="molecule type" value="Genomic_DNA"/>
</dbReference>
<evidence type="ECO:0000313" key="3">
    <source>
        <dbReference type="Proteomes" id="UP000039324"/>
    </source>
</evidence>
<organism evidence="2 3">
    <name type="scientific">Plasmodiophora brassicae</name>
    <name type="common">Clubroot disease agent</name>
    <dbReference type="NCBI Taxonomy" id="37360"/>
    <lineage>
        <taxon>Eukaryota</taxon>
        <taxon>Sar</taxon>
        <taxon>Rhizaria</taxon>
        <taxon>Endomyxa</taxon>
        <taxon>Phytomyxea</taxon>
        <taxon>Plasmodiophorida</taxon>
        <taxon>Plasmodiophoridae</taxon>
        <taxon>Plasmodiophora</taxon>
    </lineage>
</organism>
<protein>
    <submittedName>
        <fullName evidence="2">Uncharacterized protein</fullName>
    </submittedName>
</protein>
<dbReference type="Proteomes" id="UP000039324">
    <property type="component" value="Unassembled WGS sequence"/>
</dbReference>